<name>A0AA37V6I2_9BACT</name>
<dbReference type="Proteomes" id="UP001161325">
    <property type="component" value="Unassembled WGS sequence"/>
</dbReference>
<accession>A0AA37V6I2</accession>
<comment type="caution">
    <text evidence="6">The sequence shown here is derived from an EMBL/GenBank/DDBJ whole genome shotgun (WGS) entry which is preliminary data.</text>
</comment>
<dbReference type="RefSeq" id="WP_284349815.1">
    <property type="nucleotide sequence ID" value="NZ_BRXS01000003.1"/>
</dbReference>
<dbReference type="PANTHER" id="PTHR34653">
    <property type="match status" value="1"/>
</dbReference>
<comment type="similarity">
    <text evidence="2 4">Belongs to the FliE family.</text>
</comment>
<dbReference type="GO" id="GO:0003774">
    <property type="term" value="F:cytoskeletal motor activity"/>
    <property type="evidence" value="ECO:0007669"/>
    <property type="project" value="InterPro"/>
</dbReference>
<organism evidence="6 7">
    <name type="scientific">Roseisolibacter agri</name>
    <dbReference type="NCBI Taxonomy" id="2014610"/>
    <lineage>
        <taxon>Bacteria</taxon>
        <taxon>Pseudomonadati</taxon>
        <taxon>Gemmatimonadota</taxon>
        <taxon>Gemmatimonadia</taxon>
        <taxon>Gemmatimonadales</taxon>
        <taxon>Gemmatimonadaceae</taxon>
        <taxon>Roseisolibacter</taxon>
    </lineage>
</organism>
<dbReference type="PANTHER" id="PTHR34653:SF1">
    <property type="entry name" value="FLAGELLAR HOOK-BASAL BODY COMPLEX PROTEIN FLIE"/>
    <property type="match status" value="1"/>
</dbReference>
<comment type="subcellular location">
    <subcellularLocation>
        <location evidence="1 4">Bacterial flagellum basal body</location>
    </subcellularLocation>
</comment>
<evidence type="ECO:0000313" key="7">
    <source>
        <dbReference type="Proteomes" id="UP001161325"/>
    </source>
</evidence>
<evidence type="ECO:0000313" key="6">
    <source>
        <dbReference type="EMBL" id="GLC25361.1"/>
    </source>
</evidence>
<dbReference type="NCBIfam" id="TIGR00205">
    <property type="entry name" value="fliE"/>
    <property type="match status" value="1"/>
</dbReference>
<protein>
    <recommendedName>
        <fullName evidence="4 5">Flagellar hook-basal body complex protein FliE</fullName>
    </recommendedName>
</protein>
<dbReference type="GO" id="GO:0009425">
    <property type="term" value="C:bacterial-type flagellum basal body"/>
    <property type="evidence" value="ECO:0007669"/>
    <property type="project" value="UniProtKB-SubCell"/>
</dbReference>
<evidence type="ECO:0000256" key="3">
    <source>
        <dbReference type="ARBA" id="ARBA00023143"/>
    </source>
</evidence>
<dbReference type="EMBL" id="BRXS01000003">
    <property type="protein sequence ID" value="GLC25361.1"/>
    <property type="molecule type" value="Genomic_DNA"/>
</dbReference>
<dbReference type="Pfam" id="PF02049">
    <property type="entry name" value="FliE"/>
    <property type="match status" value="1"/>
</dbReference>
<dbReference type="HAMAP" id="MF_00724">
    <property type="entry name" value="FliE"/>
    <property type="match status" value="1"/>
</dbReference>
<dbReference type="PRINTS" id="PR01006">
    <property type="entry name" value="FLGHOOKFLIE"/>
</dbReference>
<dbReference type="InterPro" id="IPR001624">
    <property type="entry name" value="FliE"/>
</dbReference>
<sequence>MADAISGITSRMAQLGAYGQGPLGGMGGLRGVDTGAIKVPAGAPETGGGGTSGASFGDTLKQFIGGVSDAQDAAGELRDKFVRGENVELHQVMAASEEASISLEMMVELRNKVTEAYRTLISMQ</sequence>
<evidence type="ECO:0000256" key="2">
    <source>
        <dbReference type="ARBA" id="ARBA00009272"/>
    </source>
</evidence>
<dbReference type="GO" id="GO:0005198">
    <property type="term" value="F:structural molecule activity"/>
    <property type="evidence" value="ECO:0007669"/>
    <property type="project" value="UniProtKB-UniRule"/>
</dbReference>
<evidence type="ECO:0000256" key="5">
    <source>
        <dbReference type="NCBIfam" id="TIGR00205"/>
    </source>
</evidence>
<dbReference type="GO" id="GO:0071973">
    <property type="term" value="P:bacterial-type flagellum-dependent cell motility"/>
    <property type="evidence" value="ECO:0007669"/>
    <property type="project" value="InterPro"/>
</dbReference>
<reference evidence="6" key="1">
    <citation type="submission" date="2022-08" db="EMBL/GenBank/DDBJ databases">
        <title>Draft genome sequencing of Roseisolibacter agri AW1220.</title>
        <authorList>
            <person name="Tobiishi Y."/>
            <person name="Tonouchi A."/>
        </authorList>
    </citation>
    <scope>NUCLEOTIDE SEQUENCE</scope>
    <source>
        <strain evidence="6">AW1220</strain>
    </source>
</reference>
<evidence type="ECO:0000256" key="1">
    <source>
        <dbReference type="ARBA" id="ARBA00004117"/>
    </source>
</evidence>
<gene>
    <name evidence="4" type="primary">fliE</name>
    <name evidence="6" type="ORF">rosag_18740</name>
</gene>
<proteinExistence type="inferred from homology"/>
<evidence type="ECO:0000256" key="4">
    <source>
        <dbReference type="HAMAP-Rule" id="MF_00724"/>
    </source>
</evidence>
<dbReference type="AlphaFoldDB" id="A0AA37V6I2"/>
<keyword evidence="3 4" id="KW-0975">Bacterial flagellum</keyword>
<keyword evidence="7" id="KW-1185">Reference proteome</keyword>